<evidence type="ECO:0000313" key="8">
    <source>
        <dbReference type="Proteomes" id="UP000694918"/>
    </source>
</evidence>
<keyword evidence="5" id="KW-0539">Nucleus</keyword>
<dbReference type="FunFam" id="2.170.150.80:FF:000008">
    <property type="entry name" value="NAC domain-containing protein 72-like"/>
    <property type="match status" value="1"/>
</dbReference>
<feature type="compositionally biased region" description="Pro residues" evidence="6">
    <location>
        <begin position="54"/>
        <end position="65"/>
    </location>
</feature>
<dbReference type="GeneID" id="105131144"/>
<dbReference type="KEGG" id="peu:105131144"/>
<evidence type="ECO:0000313" key="10">
    <source>
        <dbReference type="RefSeq" id="XP_011032281.1"/>
    </source>
</evidence>
<reference evidence="9 10" key="1">
    <citation type="submission" date="2025-04" db="UniProtKB">
        <authorList>
            <consortium name="RefSeq"/>
        </authorList>
    </citation>
    <scope>IDENTIFICATION</scope>
</reference>
<keyword evidence="8" id="KW-1185">Reference proteome</keyword>
<protein>
    <submittedName>
        <fullName evidence="9">Uncharacterized protein LOC105126470</fullName>
    </submittedName>
    <submittedName>
        <fullName evidence="10">Uncharacterized protein LOC105131144</fullName>
    </submittedName>
</protein>
<dbReference type="RefSeq" id="XP_011025641.1">
    <property type="nucleotide sequence ID" value="XM_011027339.1"/>
</dbReference>
<accession>A0AAJ6UAH0</accession>
<organism evidence="8 9">
    <name type="scientific">Populus euphratica</name>
    <name type="common">Euphrates poplar</name>
    <dbReference type="NCBI Taxonomy" id="75702"/>
    <lineage>
        <taxon>Eukaryota</taxon>
        <taxon>Viridiplantae</taxon>
        <taxon>Streptophyta</taxon>
        <taxon>Embryophyta</taxon>
        <taxon>Tracheophyta</taxon>
        <taxon>Spermatophyta</taxon>
        <taxon>Magnoliopsida</taxon>
        <taxon>eudicotyledons</taxon>
        <taxon>Gunneridae</taxon>
        <taxon>Pentapetalae</taxon>
        <taxon>rosids</taxon>
        <taxon>fabids</taxon>
        <taxon>Malpighiales</taxon>
        <taxon>Salicaceae</taxon>
        <taxon>Saliceae</taxon>
        <taxon>Populus</taxon>
    </lineage>
</organism>
<feature type="compositionally biased region" description="Low complexity" evidence="6">
    <location>
        <begin position="66"/>
        <end position="75"/>
    </location>
</feature>
<dbReference type="InterPro" id="IPR036093">
    <property type="entry name" value="NAC_dom_sf"/>
</dbReference>
<feature type="compositionally biased region" description="Polar residues" evidence="6">
    <location>
        <begin position="1"/>
        <end position="14"/>
    </location>
</feature>
<evidence type="ECO:0000256" key="2">
    <source>
        <dbReference type="ARBA" id="ARBA00023015"/>
    </source>
</evidence>
<dbReference type="Gene3D" id="2.170.150.80">
    <property type="entry name" value="NAC domain"/>
    <property type="match status" value="1"/>
</dbReference>
<name>A0AAJ6UAH0_POPEU</name>
<dbReference type="GeneID" id="105126470"/>
<feature type="region of interest" description="Disordered" evidence="6">
    <location>
        <begin position="468"/>
        <end position="516"/>
    </location>
</feature>
<keyword evidence="4" id="KW-0804">Transcription</keyword>
<gene>
    <name evidence="9" type="primary">LOC105126470</name>
    <name evidence="10" type="synonym">LOC105131144</name>
</gene>
<dbReference type="GO" id="GO:0003677">
    <property type="term" value="F:DNA binding"/>
    <property type="evidence" value="ECO:0007669"/>
    <property type="project" value="UniProtKB-KW"/>
</dbReference>
<dbReference type="KEGG" id="peu:105126470"/>
<evidence type="ECO:0000256" key="1">
    <source>
        <dbReference type="ARBA" id="ARBA00004123"/>
    </source>
</evidence>
<dbReference type="PANTHER" id="PTHR31719:SF179">
    <property type="entry name" value="OS08G0148400 PROTEIN"/>
    <property type="match status" value="1"/>
</dbReference>
<feature type="compositionally biased region" description="Polar residues" evidence="6">
    <location>
        <begin position="492"/>
        <end position="501"/>
    </location>
</feature>
<dbReference type="GO" id="GO:0006355">
    <property type="term" value="P:regulation of DNA-templated transcription"/>
    <property type="evidence" value="ECO:0007669"/>
    <property type="project" value="InterPro"/>
</dbReference>
<evidence type="ECO:0000259" key="7">
    <source>
        <dbReference type="PROSITE" id="PS51005"/>
    </source>
</evidence>
<comment type="subcellular location">
    <subcellularLocation>
        <location evidence="1">Nucleus</location>
    </subcellularLocation>
</comment>
<dbReference type="InterPro" id="IPR003441">
    <property type="entry name" value="NAC-dom"/>
</dbReference>
<keyword evidence="2" id="KW-0805">Transcription regulation</keyword>
<evidence type="ECO:0000313" key="9">
    <source>
        <dbReference type="RefSeq" id="XP_011025641.1"/>
    </source>
</evidence>
<feature type="compositionally biased region" description="Low complexity" evidence="6">
    <location>
        <begin position="27"/>
        <end position="45"/>
    </location>
</feature>
<sequence>MASLEENSSESPTMEFTEESMPNVEHSLTTTITPNITSNSSVSPPQILINSTSLPPPRAPVPQPPSATASPSLALQSPSTLTLAAAAVPPPPPRFPNDRDDDHYFNSFPPGYRFCPHDHELVIHYLTNKVKGLPLPRNKIVDVILYQYDPEYLADRYKKFGEKEWYFFTPRDRKYKNGSRPNRAANGGYWKATGADKNIIHDEAVVGYRKALVYYTGKAPKGDKTNWIMHEFRVNNPLPQVRNHRDDMRLDDWVLCRIYKKQEKRNNIRNGQRNEEFTNVINEQRNEEHSSGSMDDIDEDYLHDHNSNELAAMGADYAGEIYDMGTGSLENAFPVFNELSQQPTALRGYSDVINFFPAPAHHSRTLPDTQVPNLAETFGNPAPVFPVNPDNWPYRQRGYLEEFLNHTNWSQVNIPGQSFDRYSVKPTFLPGNPAPLVNLRPTNTARPSHGLPYMNTAPPAGSLPPINTAHPAGCLPPTNTPFLTRRHPPTNPANSQPTTLTDVGAKPPRQPPQHLR</sequence>
<evidence type="ECO:0000256" key="3">
    <source>
        <dbReference type="ARBA" id="ARBA00023125"/>
    </source>
</evidence>
<dbReference type="AlphaFoldDB" id="A0AAJ6UAH0"/>
<dbReference type="Proteomes" id="UP000694918">
    <property type="component" value="Unplaced"/>
</dbReference>
<evidence type="ECO:0000256" key="6">
    <source>
        <dbReference type="SAM" id="MobiDB-lite"/>
    </source>
</evidence>
<feature type="domain" description="NAC" evidence="7">
    <location>
        <begin position="108"/>
        <end position="261"/>
    </location>
</feature>
<dbReference type="SUPFAM" id="SSF101941">
    <property type="entry name" value="NAC domain"/>
    <property type="match status" value="1"/>
</dbReference>
<dbReference type="PANTHER" id="PTHR31719">
    <property type="entry name" value="NAC TRANSCRIPTION FACTOR 56"/>
    <property type="match status" value="1"/>
</dbReference>
<keyword evidence="3" id="KW-0238">DNA-binding</keyword>
<evidence type="ECO:0000256" key="4">
    <source>
        <dbReference type="ARBA" id="ARBA00023163"/>
    </source>
</evidence>
<dbReference type="Pfam" id="PF02365">
    <property type="entry name" value="NAM"/>
    <property type="match status" value="1"/>
</dbReference>
<dbReference type="PROSITE" id="PS51005">
    <property type="entry name" value="NAC"/>
    <property type="match status" value="1"/>
</dbReference>
<evidence type="ECO:0000256" key="5">
    <source>
        <dbReference type="ARBA" id="ARBA00023242"/>
    </source>
</evidence>
<feature type="region of interest" description="Disordered" evidence="6">
    <location>
        <begin position="1"/>
        <end position="75"/>
    </location>
</feature>
<proteinExistence type="predicted"/>
<dbReference type="GO" id="GO:0005634">
    <property type="term" value="C:nucleus"/>
    <property type="evidence" value="ECO:0007669"/>
    <property type="project" value="UniProtKB-SubCell"/>
</dbReference>
<dbReference type="RefSeq" id="XP_011032281.1">
    <property type="nucleotide sequence ID" value="XM_011033979.1"/>
</dbReference>